<sequence>MTTDRRTLAVLIAAGGSASVLAAAFAFQYLGGLAPCQLCLWQRWPHAIAVAIGLPALMFARGVLGRLLPLAGALAALASAGIGAFHVGVEQKWWEGLASCTAGSISGISTADLLNPDVDVGAVVRCDEIAWSMFGLSMAGWNVVLSALLALVWITAYRRAS</sequence>
<reference evidence="7" key="1">
    <citation type="submission" date="2020-01" db="EMBL/GenBank/DDBJ databases">
        <title>Sphingomonas sp. strain CSW-10.</title>
        <authorList>
            <person name="Chen W.-M."/>
        </authorList>
    </citation>
    <scope>NUCLEOTIDE SEQUENCE [LARGE SCALE GENOMIC DNA]</scope>
    <source>
        <strain evidence="7">CCP-1</strain>
    </source>
</reference>
<keyword evidence="4 5" id="KW-0472">Membrane</keyword>
<dbReference type="EMBL" id="JAAATW010000007">
    <property type="protein sequence ID" value="NBE09578.1"/>
    <property type="molecule type" value="Genomic_DNA"/>
</dbReference>
<name>A0ABW9YAL1_9RHOB</name>
<feature type="transmembrane region" description="Helical" evidence="5">
    <location>
        <begin position="46"/>
        <end position="64"/>
    </location>
</feature>
<feature type="transmembrane region" description="Helical" evidence="5">
    <location>
        <begin position="71"/>
        <end position="89"/>
    </location>
</feature>
<feature type="transmembrane region" description="Helical" evidence="5">
    <location>
        <begin position="139"/>
        <end position="157"/>
    </location>
</feature>
<dbReference type="SUPFAM" id="SSF158442">
    <property type="entry name" value="DsbB-like"/>
    <property type="match status" value="1"/>
</dbReference>
<dbReference type="InterPro" id="IPR024199">
    <property type="entry name" value="Uncharacterised_DsbB"/>
</dbReference>
<dbReference type="PIRSF" id="PIRSF033913">
    <property type="entry name" value="S-S_format_DsbB"/>
    <property type="match status" value="1"/>
</dbReference>
<dbReference type="RefSeq" id="WP_161768631.1">
    <property type="nucleotide sequence ID" value="NZ_JAAATW010000007.1"/>
</dbReference>
<gene>
    <name evidence="6" type="ORF">GU920_18705</name>
</gene>
<keyword evidence="2 5" id="KW-0812">Transmembrane</keyword>
<evidence type="ECO:0000256" key="3">
    <source>
        <dbReference type="ARBA" id="ARBA00022989"/>
    </source>
</evidence>
<evidence type="ECO:0000256" key="5">
    <source>
        <dbReference type="SAM" id="Phobius"/>
    </source>
</evidence>
<dbReference type="Pfam" id="PF02600">
    <property type="entry name" value="DsbB"/>
    <property type="match status" value="1"/>
</dbReference>
<dbReference type="InterPro" id="IPR003752">
    <property type="entry name" value="DiS_bond_form_DsbB/BdbC"/>
</dbReference>
<proteinExistence type="predicted"/>
<evidence type="ECO:0000313" key="7">
    <source>
        <dbReference type="Proteomes" id="UP001517376"/>
    </source>
</evidence>
<organism evidence="6 7">
    <name type="scientific">Paragemmobacter ruber</name>
    <dbReference type="NCBI Taxonomy" id="1985673"/>
    <lineage>
        <taxon>Bacteria</taxon>
        <taxon>Pseudomonadati</taxon>
        <taxon>Pseudomonadota</taxon>
        <taxon>Alphaproteobacteria</taxon>
        <taxon>Rhodobacterales</taxon>
        <taxon>Paracoccaceae</taxon>
        <taxon>Paragemmobacter</taxon>
    </lineage>
</organism>
<keyword evidence="7" id="KW-1185">Reference proteome</keyword>
<protein>
    <submittedName>
        <fullName evidence="6">Disulfide bond formation protein B</fullName>
    </submittedName>
</protein>
<evidence type="ECO:0000256" key="2">
    <source>
        <dbReference type="ARBA" id="ARBA00022692"/>
    </source>
</evidence>
<comment type="subcellular location">
    <subcellularLocation>
        <location evidence="1">Membrane</location>
        <topology evidence="1">Multi-pass membrane protein</topology>
    </subcellularLocation>
</comment>
<dbReference type="Proteomes" id="UP001517376">
    <property type="component" value="Unassembled WGS sequence"/>
</dbReference>
<comment type="caution">
    <text evidence="6">The sequence shown here is derived from an EMBL/GenBank/DDBJ whole genome shotgun (WGS) entry which is preliminary data.</text>
</comment>
<dbReference type="Gene3D" id="1.20.1550.10">
    <property type="entry name" value="DsbB-like"/>
    <property type="match status" value="1"/>
</dbReference>
<dbReference type="InterPro" id="IPR023380">
    <property type="entry name" value="DsbB-like_sf"/>
</dbReference>
<accession>A0ABW9YAL1</accession>
<keyword evidence="3 5" id="KW-1133">Transmembrane helix</keyword>
<evidence type="ECO:0000256" key="4">
    <source>
        <dbReference type="ARBA" id="ARBA00023136"/>
    </source>
</evidence>
<evidence type="ECO:0000313" key="6">
    <source>
        <dbReference type="EMBL" id="NBE09578.1"/>
    </source>
</evidence>
<evidence type="ECO:0000256" key="1">
    <source>
        <dbReference type="ARBA" id="ARBA00004141"/>
    </source>
</evidence>